<proteinExistence type="predicted"/>
<dbReference type="OrthoDB" id="185653at2"/>
<dbReference type="InterPro" id="IPR029052">
    <property type="entry name" value="Metallo-depent_PP-like"/>
</dbReference>
<dbReference type="SUPFAM" id="SSF55816">
    <property type="entry name" value="5'-nucleotidase (syn. UDP-sugar hydrolase), C-terminal domain"/>
    <property type="match status" value="1"/>
</dbReference>
<keyword evidence="1" id="KW-0732">Signal</keyword>
<dbReference type="InterPro" id="IPR006311">
    <property type="entry name" value="TAT_signal"/>
</dbReference>
<dbReference type="AlphaFoldDB" id="A0A2G9WN49"/>
<dbReference type="GO" id="GO:0009166">
    <property type="term" value="P:nucleotide catabolic process"/>
    <property type="evidence" value="ECO:0007669"/>
    <property type="project" value="InterPro"/>
</dbReference>
<feature type="signal peptide" evidence="1">
    <location>
        <begin position="1"/>
        <end position="32"/>
    </location>
</feature>
<evidence type="ECO:0000313" key="4">
    <source>
        <dbReference type="Proteomes" id="UP000231070"/>
    </source>
</evidence>
<dbReference type="Gene3D" id="3.90.780.10">
    <property type="entry name" value="5'-Nucleotidase, C-terminal domain"/>
    <property type="match status" value="1"/>
</dbReference>
<dbReference type="SUPFAM" id="SSF56300">
    <property type="entry name" value="Metallo-dependent phosphatases"/>
    <property type="match status" value="1"/>
</dbReference>
<dbReference type="RefSeq" id="WP_100083608.1">
    <property type="nucleotide sequence ID" value="NZ_NQVN01000055.1"/>
</dbReference>
<dbReference type="InterPro" id="IPR036907">
    <property type="entry name" value="5'-Nucleotdase_C_sf"/>
</dbReference>
<comment type="caution">
    <text evidence="3">The sequence shown here is derived from an EMBL/GenBank/DDBJ whole genome shotgun (WGS) entry which is preliminary data.</text>
</comment>
<accession>A0A2G9WN49</accession>
<organism evidence="3 4">
    <name type="scientific">Pleomorphomonas carboxyditropha</name>
    <dbReference type="NCBI Taxonomy" id="2023338"/>
    <lineage>
        <taxon>Bacteria</taxon>
        <taxon>Pseudomonadati</taxon>
        <taxon>Pseudomonadota</taxon>
        <taxon>Alphaproteobacteria</taxon>
        <taxon>Hyphomicrobiales</taxon>
        <taxon>Pleomorphomonadaceae</taxon>
        <taxon>Pleomorphomonas</taxon>
    </lineage>
</organism>
<dbReference type="Proteomes" id="UP000231070">
    <property type="component" value="Unassembled WGS sequence"/>
</dbReference>
<feature type="domain" description="Calcineurin-like phosphoesterase" evidence="2">
    <location>
        <begin position="38"/>
        <end position="236"/>
    </location>
</feature>
<name>A0A2G9WN49_9HYPH</name>
<dbReference type="GO" id="GO:0016787">
    <property type="term" value="F:hydrolase activity"/>
    <property type="evidence" value="ECO:0007669"/>
    <property type="project" value="InterPro"/>
</dbReference>
<dbReference type="PROSITE" id="PS51318">
    <property type="entry name" value="TAT"/>
    <property type="match status" value="1"/>
</dbReference>
<evidence type="ECO:0000313" key="3">
    <source>
        <dbReference type="EMBL" id="PIO96126.1"/>
    </source>
</evidence>
<dbReference type="InterPro" id="IPR006179">
    <property type="entry name" value="5_nucleotidase/apyrase"/>
</dbReference>
<keyword evidence="4" id="KW-1185">Reference proteome</keyword>
<evidence type="ECO:0000259" key="2">
    <source>
        <dbReference type="Pfam" id="PF00149"/>
    </source>
</evidence>
<dbReference type="Gene3D" id="3.60.21.10">
    <property type="match status" value="1"/>
</dbReference>
<dbReference type="Pfam" id="PF00149">
    <property type="entry name" value="Metallophos"/>
    <property type="match status" value="1"/>
</dbReference>
<dbReference type="InterPro" id="IPR004843">
    <property type="entry name" value="Calcineurin-like_PHP"/>
</dbReference>
<dbReference type="EMBL" id="NQVN01000055">
    <property type="protein sequence ID" value="PIO96126.1"/>
    <property type="molecule type" value="Genomic_DNA"/>
</dbReference>
<reference evidence="3 4" key="1">
    <citation type="submission" date="2017-08" db="EMBL/GenBank/DDBJ databases">
        <title>Pleomorphomonas carboxidotrophicus sp. nov., a new mesophilic hydrogenogenic carboxidotroph.</title>
        <authorList>
            <person name="Esquivel-Elizondo S."/>
            <person name="Krajmalnik-Brown R."/>
            <person name="Maldonado J."/>
        </authorList>
    </citation>
    <scope>NUCLEOTIDE SEQUENCE [LARGE SCALE GENOMIC DNA]</scope>
    <source>
        <strain evidence="3 4">SVCO-16</strain>
    </source>
</reference>
<protein>
    <submittedName>
        <fullName evidence="3">Serine/threonine protein phosphatase</fullName>
    </submittedName>
</protein>
<feature type="chain" id="PRO_5013863307" evidence="1">
    <location>
        <begin position="33"/>
        <end position="452"/>
    </location>
</feature>
<dbReference type="PANTHER" id="PTHR11575:SF24">
    <property type="entry name" value="5'-NUCLEOTIDASE"/>
    <property type="match status" value="1"/>
</dbReference>
<sequence length="452" mass="47082">MPEITIARRMALKLLAGAALLPIVGRPALATAAPGVDFIVIADLHSAYDHLGQLLAAIESHVAATPRPCLVLFNGDLFEAGNVVASRSGGAIDWAFLKALADTAPTVFNLGNHEPDLDNDLAHFVTRAGELDITVLTNIIDGRTGAGYAPASASLQLGGQTVTIAACATDNLFTYPKPTRAQLSIPQPAEWAAANLPGLLRSGTINVMLSHAGVTADKAILPLLPDGTLFVGGHDHLNLVHAEGNTRYLHTGSWSEALTVATVAGPGAPADLRRIGIDPAVPASDRLAGLIAYVLAQHLTKDDLAPVGHADAARTTDEAGLFAAASLAAAVGADVGFIGHTTFGAGLPAGPVSRYAFDACVRFEGKLMTVEVDAATLATILARCNQFGDFPFDARNGDYLYAAAPNGDKARYRLVCNDWSATNQRAYFGRDDLAFTEVPDRTVKATVIAALA</sequence>
<evidence type="ECO:0000256" key="1">
    <source>
        <dbReference type="SAM" id="SignalP"/>
    </source>
</evidence>
<dbReference type="PANTHER" id="PTHR11575">
    <property type="entry name" value="5'-NUCLEOTIDASE-RELATED"/>
    <property type="match status" value="1"/>
</dbReference>
<gene>
    <name evidence="3" type="ORF">CJ014_27040</name>
</gene>